<evidence type="ECO:0000313" key="4">
    <source>
        <dbReference type="Proteomes" id="UP001310386"/>
    </source>
</evidence>
<dbReference type="InterPro" id="IPR002881">
    <property type="entry name" value="DUF58"/>
</dbReference>
<dbReference type="Pfam" id="PF01882">
    <property type="entry name" value="DUF58"/>
    <property type="match status" value="1"/>
</dbReference>
<keyword evidence="4" id="KW-1185">Reference proteome</keyword>
<keyword evidence="1" id="KW-0812">Transmembrane</keyword>
<dbReference type="Proteomes" id="UP001310386">
    <property type="component" value="Unassembled WGS sequence"/>
</dbReference>
<evidence type="ECO:0000313" key="3">
    <source>
        <dbReference type="EMBL" id="MEB3103880.1"/>
    </source>
</evidence>
<gene>
    <name evidence="3" type="ORF">VF724_19880</name>
</gene>
<evidence type="ECO:0000256" key="1">
    <source>
        <dbReference type="SAM" id="Phobius"/>
    </source>
</evidence>
<organism evidence="3 4">
    <name type="scientific">Ferviditalea candida</name>
    <dbReference type="NCBI Taxonomy" id="3108399"/>
    <lineage>
        <taxon>Bacteria</taxon>
        <taxon>Bacillati</taxon>
        <taxon>Bacillota</taxon>
        <taxon>Bacilli</taxon>
        <taxon>Bacillales</taxon>
        <taxon>Paenibacillaceae</taxon>
        <taxon>Ferviditalea</taxon>
    </lineage>
</organism>
<proteinExistence type="predicted"/>
<evidence type="ECO:0000259" key="2">
    <source>
        <dbReference type="Pfam" id="PF01882"/>
    </source>
</evidence>
<dbReference type="EMBL" id="JAYJLD010000056">
    <property type="protein sequence ID" value="MEB3103880.1"/>
    <property type="molecule type" value="Genomic_DNA"/>
</dbReference>
<name>A0ABU5ZN30_9BACL</name>
<dbReference type="PANTHER" id="PTHR34351">
    <property type="entry name" value="SLR1927 PROTEIN-RELATED"/>
    <property type="match status" value="1"/>
</dbReference>
<sequence length="404" mass="44649">MSLLFVWAGALFSALLSGGFSPWFLFYSTSVIVLYAIGVQLFFLQRIEARRQLAGSGFMAGEDVKVSLTVTFRYRFPFAWLIVQDQILQDGKPVPVNHRRMFMPGLGTAVIYQYAIPSIPRGKYRFSSVEVYAGDLFGFVQKRVRIPMPQELTVYPRPLDLTRSLTDPAGRYEGAASTMVRLPEGSVQISGIRDYVYGDRISRIDWKVSSRSLGLKTKETAPGISERLLVVLNAERKCYEGNRGRAMFETAVRAAAGIVRSGIDESMKVGLVLSDKGCRSVPASRLFDASVHFDRLAAVKADGEFSTLQVLMEEESKYPSGSGVSGVYITPVLDEGLGKLLEQRRTMRGRWHIVYVFGSPTVSLRDRQYSQALRASGFGFSCIAADSSESFQSPEGGEKIAGVS</sequence>
<keyword evidence="1" id="KW-0472">Membrane</keyword>
<dbReference type="RefSeq" id="WP_371756007.1">
    <property type="nucleotide sequence ID" value="NZ_JAYJLD010000056.1"/>
</dbReference>
<reference evidence="3" key="1">
    <citation type="submission" date="2023-12" db="EMBL/GenBank/DDBJ databases">
        <title>Fervidustalea candida gen. nov., sp. nov., a novel member of the family Paenibacillaceae isolated from a geothermal area.</title>
        <authorList>
            <person name="Li W.-J."/>
            <person name="Jiao J.-Y."/>
            <person name="Chen Y."/>
        </authorList>
    </citation>
    <scope>NUCLEOTIDE SEQUENCE</scope>
    <source>
        <strain evidence="3">SYSU GA230002</strain>
    </source>
</reference>
<feature type="domain" description="DUF58" evidence="2">
    <location>
        <begin position="192"/>
        <end position="285"/>
    </location>
</feature>
<keyword evidence="1" id="KW-1133">Transmembrane helix</keyword>
<accession>A0ABU5ZN30</accession>
<comment type="caution">
    <text evidence="3">The sequence shown here is derived from an EMBL/GenBank/DDBJ whole genome shotgun (WGS) entry which is preliminary data.</text>
</comment>
<feature type="transmembrane region" description="Helical" evidence="1">
    <location>
        <begin position="26"/>
        <end position="44"/>
    </location>
</feature>
<dbReference type="PANTHER" id="PTHR34351:SF2">
    <property type="entry name" value="DUF58 DOMAIN-CONTAINING PROTEIN"/>
    <property type="match status" value="1"/>
</dbReference>
<protein>
    <submittedName>
        <fullName evidence="3">DUF58 domain-containing protein</fullName>
    </submittedName>
</protein>